<feature type="compositionally biased region" description="Basic and acidic residues" evidence="1">
    <location>
        <begin position="40"/>
        <end position="63"/>
    </location>
</feature>
<organism evidence="2 3">
    <name type="scientific">Brassica cretica</name>
    <name type="common">Mustard</name>
    <dbReference type="NCBI Taxonomy" id="69181"/>
    <lineage>
        <taxon>Eukaryota</taxon>
        <taxon>Viridiplantae</taxon>
        <taxon>Streptophyta</taxon>
        <taxon>Embryophyta</taxon>
        <taxon>Tracheophyta</taxon>
        <taxon>Spermatophyta</taxon>
        <taxon>Magnoliopsida</taxon>
        <taxon>eudicotyledons</taxon>
        <taxon>Gunneridae</taxon>
        <taxon>Pentapetalae</taxon>
        <taxon>rosids</taxon>
        <taxon>malvids</taxon>
        <taxon>Brassicales</taxon>
        <taxon>Brassicaceae</taxon>
        <taxon>Brassiceae</taxon>
        <taxon>Brassica</taxon>
    </lineage>
</organism>
<comment type="caution">
    <text evidence="2">The sequence shown here is derived from an EMBL/GenBank/DDBJ whole genome shotgun (WGS) entry which is preliminary data.</text>
</comment>
<evidence type="ECO:0000313" key="2">
    <source>
        <dbReference type="EMBL" id="KAF3495169.1"/>
    </source>
</evidence>
<sequence length="412" mass="46721">MENISEQSEDAPKSMQIDQATVGKTLRKRKENVPKHLKRGSSDKEMDICNSDHEAEQESESEKSFATQPKELIDENLVATINEFDAAIDSDHANEIDDFPEGSINSCENYYYQPSFAVHTAIPTKRKICALEPDEYVRTTEKKRSVSTMGTEIHTVDFRLNKEKNMKWVRYGLRETALKGRRECMDSCRIDVLEELGRYRPSETDAQSLHSDRAWLELGCYEAIELGSSSVATKRPSGTDARSLRSDRAGQHDKIGAAPYDGCLCTLVEGIKPFVVRRGVKVLTTCFPARPLRSSFYVEVIRHIAADGILYGLCKLAGFLKTLEYWQRDKFWDLVSRFLILCLEMLETSALGLGQDLGSQLIRLVWLEPSISPRTIFKPPGSADQKFWVSFIALLSLCRMYESHLHEMAKSV</sequence>
<dbReference type="Proteomes" id="UP000266723">
    <property type="component" value="Unassembled WGS sequence"/>
</dbReference>
<feature type="compositionally biased region" description="Basic residues" evidence="1">
    <location>
        <begin position="25"/>
        <end position="39"/>
    </location>
</feature>
<evidence type="ECO:0000256" key="1">
    <source>
        <dbReference type="SAM" id="MobiDB-lite"/>
    </source>
</evidence>
<feature type="region of interest" description="Disordered" evidence="1">
    <location>
        <begin position="1"/>
        <end position="67"/>
    </location>
</feature>
<accession>A0ABQ7ABX5</accession>
<proteinExistence type="predicted"/>
<evidence type="ECO:0000313" key="3">
    <source>
        <dbReference type="Proteomes" id="UP000266723"/>
    </source>
</evidence>
<dbReference type="EMBL" id="QGKV02002055">
    <property type="protein sequence ID" value="KAF3495169.1"/>
    <property type="molecule type" value="Genomic_DNA"/>
</dbReference>
<keyword evidence="3" id="KW-1185">Reference proteome</keyword>
<gene>
    <name evidence="2" type="ORF">DY000_02052453</name>
</gene>
<reference evidence="2 3" key="1">
    <citation type="journal article" date="2020" name="BMC Genomics">
        <title>Intraspecific diversification of the crop wild relative Brassica cretica Lam. using demographic model selection.</title>
        <authorList>
            <person name="Kioukis A."/>
            <person name="Michalopoulou V.A."/>
            <person name="Briers L."/>
            <person name="Pirintsos S."/>
            <person name="Studholme D.J."/>
            <person name="Pavlidis P."/>
            <person name="Sarris P.F."/>
        </authorList>
    </citation>
    <scope>NUCLEOTIDE SEQUENCE [LARGE SCALE GENOMIC DNA]</scope>
    <source>
        <strain evidence="3">cv. PFS-1207/04</strain>
    </source>
</reference>
<name>A0ABQ7ABX5_BRACR</name>
<protein>
    <submittedName>
        <fullName evidence="2">Uncharacterized protein</fullName>
    </submittedName>
</protein>